<dbReference type="InterPro" id="IPR036412">
    <property type="entry name" value="HAD-like_sf"/>
</dbReference>
<keyword evidence="2" id="KW-1185">Reference proteome</keyword>
<protein>
    <recommendedName>
        <fullName evidence="3">HAD family hydrolase</fullName>
    </recommendedName>
</protein>
<reference evidence="1 2" key="1">
    <citation type="journal article" date="2019" name="Int. J. Syst. Evol. Microbiol.">
        <title>The Global Catalogue of Microorganisms (GCM) 10K type strain sequencing project: providing services to taxonomists for standard genome sequencing and annotation.</title>
        <authorList>
            <consortium name="The Broad Institute Genomics Platform"/>
            <consortium name="The Broad Institute Genome Sequencing Center for Infectious Disease"/>
            <person name="Wu L."/>
            <person name="Ma J."/>
        </authorList>
    </citation>
    <scope>NUCLEOTIDE SEQUENCE [LARGE SCALE GENOMIC DNA]</scope>
    <source>
        <strain evidence="1 2">JCM 14162</strain>
    </source>
</reference>
<dbReference type="Pfam" id="PF00702">
    <property type="entry name" value="Hydrolase"/>
    <property type="match status" value="1"/>
</dbReference>
<dbReference type="RefSeq" id="WP_229954972.1">
    <property type="nucleotide sequence ID" value="NZ_BAAAEM010000002.1"/>
</dbReference>
<dbReference type="Gene3D" id="1.10.150.400">
    <property type="match status" value="1"/>
</dbReference>
<comment type="caution">
    <text evidence="1">The sequence shown here is derived from an EMBL/GenBank/DDBJ whole genome shotgun (WGS) entry which is preliminary data.</text>
</comment>
<evidence type="ECO:0008006" key="3">
    <source>
        <dbReference type="Google" id="ProtNLM"/>
    </source>
</evidence>
<proteinExistence type="predicted"/>
<dbReference type="SUPFAM" id="SSF56784">
    <property type="entry name" value="HAD-like"/>
    <property type="match status" value="1"/>
</dbReference>
<accession>A0ABN1AG99</accession>
<organism evidence="1 2">
    <name type="scientific">Parasphingorhabdus litoris</name>
    <dbReference type="NCBI Taxonomy" id="394733"/>
    <lineage>
        <taxon>Bacteria</taxon>
        <taxon>Pseudomonadati</taxon>
        <taxon>Pseudomonadota</taxon>
        <taxon>Alphaproteobacteria</taxon>
        <taxon>Sphingomonadales</taxon>
        <taxon>Sphingomonadaceae</taxon>
        <taxon>Parasphingorhabdus</taxon>
    </lineage>
</organism>
<evidence type="ECO:0000313" key="1">
    <source>
        <dbReference type="EMBL" id="GAA0475748.1"/>
    </source>
</evidence>
<dbReference type="InterPro" id="IPR023214">
    <property type="entry name" value="HAD_sf"/>
</dbReference>
<dbReference type="Proteomes" id="UP001500713">
    <property type="component" value="Unassembled WGS sequence"/>
</dbReference>
<name>A0ABN1AG99_9SPHN</name>
<evidence type="ECO:0000313" key="2">
    <source>
        <dbReference type="Proteomes" id="UP001500713"/>
    </source>
</evidence>
<dbReference type="Gene3D" id="3.40.50.1000">
    <property type="entry name" value="HAD superfamily/HAD-like"/>
    <property type="match status" value="1"/>
</dbReference>
<sequence>MKETVVGWEIDALLDDVNDNIEILSLDCFDTLIWRNVNRPMDVFHDLEIADCTMELRVLAEKRARKALILNKNKNEVTISEIYAKMFREADDARIADCVDKELLAEARHCFAFDPVCKLIDRAKSRGLQVIIVSDTYLPEPLLRRLITDAAGQEIADKIDRIFCSCEYGASKAGGLFKPVLADLGISPGKILHLGDNLEADFKAPAKLGIHGVHFEQFDDEASERLRLEAVAATVLDKETRKVAPSLQPHRAQISLRRKNDATFQFGHDVLGPIFQGFSRWIAEESDAIEANTGKKPKLLFLLRDGYLPAKAFMEAYPEYADQVAMIELSRFTANAASFKDRKAIESFLMAEATSNKKDAYSSQRQAAYCRQLLFFRGEIPKLAGLKTPEAFIREILKAKNVKKIISRSEKFRAGLVAHLQKNGVEHGDNVVFVDLGYNGSVQNVIAPILNAEMDLNISGRYLLLRELMITDLDKKGLIDVRHYDNSALNALCESIAVLEQLCTQSNGSVLGYSEAGEPMRDTADIKGKQSEERDHAQAACLAYMEQLGCGWATTPRSWDSDSARQMAAAALSRLLFLPVEREVGIFENFHHDVNLGTKDMLRFIDPETARQGLRRRGLFYTKNISRIYLPGELQQQGMQALLPLFTGNRFGLDLRQNDFQSGSIKIPVMLADDQEHLQIEIDAYPTSDGYYQALIPVGTGQFNVAIMLGQICDWLQVEEVNFQEIENFMAKKIDDDSIAAHPIYEAMTENAPGLHRCTRKDAFMMIPPPTISTGETLMLNFVFRPTVLSSSAKTDIKKVA</sequence>
<gene>
    <name evidence="1" type="ORF">GCM10009096_16820</name>
</gene>
<dbReference type="EMBL" id="BAAAEM010000002">
    <property type="protein sequence ID" value="GAA0475748.1"/>
    <property type="molecule type" value="Genomic_DNA"/>
</dbReference>